<feature type="domain" description="DJ-1/PfpI" evidence="1">
    <location>
        <begin position="5"/>
        <end position="171"/>
    </location>
</feature>
<proteinExistence type="predicted"/>
<dbReference type="AlphaFoldDB" id="A0A6J4UQM1"/>
<dbReference type="SUPFAM" id="SSF52317">
    <property type="entry name" value="Class I glutamine amidotransferase-like"/>
    <property type="match status" value="1"/>
</dbReference>
<name>A0A6J4UQM1_9ACTN</name>
<gene>
    <name evidence="2" type="ORF">AVDCRST_MAG79-3007</name>
</gene>
<dbReference type="Gene3D" id="3.40.50.880">
    <property type="match status" value="1"/>
</dbReference>
<protein>
    <submittedName>
        <fullName evidence="2">ThiJ/PfpI family protein</fullName>
    </submittedName>
</protein>
<evidence type="ECO:0000313" key="2">
    <source>
        <dbReference type="EMBL" id="CAA9554984.1"/>
    </source>
</evidence>
<dbReference type="InterPro" id="IPR002818">
    <property type="entry name" value="DJ-1/PfpI"/>
</dbReference>
<dbReference type="EMBL" id="CADCWC010000478">
    <property type="protein sequence ID" value="CAA9554984.1"/>
    <property type="molecule type" value="Genomic_DNA"/>
</dbReference>
<reference evidence="2" key="1">
    <citation type="submission" date="2020-02" db="EMBL/GenBank/DDBJ databases">
        <authorList>
            <person name="Meier V. D."/>
        </authorList>
    </citation>
    <scope>NUCLEOTIDE SEQUENCE</scope>
    <source>
        <strain evidence="2">AVDCRST_MAG79</strain>
    </source>
</reference>
<organism evidence="2">
    <name type="scientific">uncultured Thermoleophilia bacterium</name>
    <dbReference type="NCBI Taxonomy" id="1497501"/>
    <lineage>
        <taxon>Bacteria</taxon>
        <taxon>Bacillati</taxon>
        <taxon>Actinomycetota</taxon>
        <taxon>Thermoleophilia</taxon>
        <taxon>environmental samples</taxon>
    </lineage>
</organism>
<sequence>MSSTVHLAVYDTLADWEAGYAVAHINDPGFQREPGRYTVRTVAASAEPVTTMGGVRITPDLTLDELRPSDSAMLILPGAHGWEAGGHGGMVEAARGFLDAGVPVAAVCGATGGLALGGLLDGRRHTSNAREYLAGTGYAGASGYVDAPAVTDGELITASGLHPVPFAREIFARLELYEPDVLEAWHNLFATGDPAWYGRLMEAGAA</sequence>
<dbReference type="InterPro" id="IPR029062">
    <property type="entry name" value="Class_I_gatase-like"/>
</dbReference>
<dbReference type="Pfam" id="PF01965">
    <property type="entry name" value="DJ-1_PfpI"/>
    <property type="match status" value="1"/>
</dbReference>
<accession>A0A6J4UQM1</accession>
<evidence type="ECO:0000259" key="1">
    <source>
        <dbReference type="Pfam" id="PF01965"/>
    </source>
</evidence>